<evidence type="ECO:0000313" key="4">
    <source>
        <dbReference type="Proteomes" id="UP000634229"/>
    </source>
</evidence>
<comment type="caution">
    <text evidence="3">The sequence shown here is derived from an EMBL/GenBank/DDBJ whole genome shotgun (WGS) entry which is preliminary data.</text>
</comment>
<protein>
    <submittedName>
        <fullName evidence="3">SagB family peptide dehydrogenase</fullName>
    </submittedName>
</protein>
<dbReference type="SUPFAM" id="SSF55469">
    <property type="entry name" value="FMN-dependent nitroreductase-like"/>
    <property type="match status" value="1"/>
</dbReference>
<evidence type="ECO:0000259" key="2">
    <source>
        <dbReference type="Pfam" id="PF22767"/>
    </source>
</evidence>
<dbReference type="EMBL" id="JAERRF010000007">
    <property type="protein sequence ID" value="MBL1097778.1"/>
    <property type="molecule type" value="Genomic_DNA"/>
</dbReference>
<dbReference type="InterPro" id="IPR029479">
    <property type="entry name" value="Nitroreductase"/>
</dbReference>
<keyword evidence="4" id="KW-1185">Reference proteome</keyword>
<dbReference type="PANTHER" id="PTHR43745">
    <property type="entry name" value="NITROREDUCTASE MJ1384-RELATED"/>
    <property type="match status" value="1"/>
</dbReference>
<reference evidence="3 4" key="1">
    <citation type="submission" date="2021-01" db="EMBL/GenBank/DDBJ databases">
        <title>WGS of actinomycetes isolated from Thailand.</title>
        <authorList>
            <person name="Thawai C."/>
        </authorList>
    </citation>
    <scope>NUCLEOTIDE SEQUENCE [LARGE SCALE GENOMIC DNA]</scope>
    <source>
        <strain evidence="3 4">CA1R205</strain>
    </source>
</reference>
<evidence type="ECO:0000313" key="3">
    <source>
        <dbReference type="EMBL" id="MBL1097778.1"/>
    </source>
</evidence>
<dbReference type="Gene3D" id="3.40.109.10">
    <property type="entry name" value="NADH Oxidase"/>
    <property type="match status" value="1"/>
</dbReference>
<sequence length="500" mass="55034">MKLVGAVEVVRTTRAGTALRTVLRALAAGPVAISELTDTLRTRDGKGDDSENDEIQFASLLKRHAHLFAWSVACDAAPLVTVEPISRWSRFDLQLPDDTLPLRLSRFAYARRQGDQLVVESPLSLFRVRLQSPLAREVVSALGEVTSVTRLAAGQASGPGFEAVRMVVGHLVAAKVVDVGTKSGVGAGGEVGEHKARFAEDGDDVLRQWAFHDLLFHARSRFGRHDEPFGATFSFIGDIEHEPPVKQRPVGPTTPLYRPDLDDILAHDPRFTAVMESRQSIRAYDEQPMTARQLGEFLYRVQRVRAIYGPDELSGVPYQGVDRPYPTGGATGDLDVYVTVNRCADLPRGVYYYDSAAHQLVLIDKEEKALQTMLGMAYRACAGAVVPDVLLTITARFQRMAWKYSNIAYASTLKHVGVLYQTLYLVATAMQLAPCGLGSGDIQTSADIFGLDWRRESSVGECMLGSRPAEYGSRGARRVEFAGWQHMNDPQWATEALRDV</sequence>
<name>A0ABS1NCJ1_9ACTN</name>
<organism evidence="3 4">
    <name type="scientific">Streptomyces coffeae</name>
    <dbReference type="NCBI Taxonomy" id="621382"/>
    <lineage>
        <taxon>Bacteria</taxon>
        <taxon>Bacillati</taxon>
        <taxon>Actinomycetota</taxon>
        <taxon>Actinomycetes</taxon>
        <taxon>Kitasatosporales</taxon>
        <taxon>Streptomycetaceae</taxon>
        <taxon>Streptomyces</taxon>
    </lineage>
</organism>
<feature type="domain" description="Nitroreductase" evidence="1">
    <location>
        <begin position="276"/>
        <end position="462"/>
    </location>
</feature>
<dbReference type="InterPro" id="IPR054488">
    <property type="entry name" value="ThcOx_dom2"/>
</dbReference>
<dbReference type="Pfam" id="PF22767">
    <property type="entry name" value="ThcOx"/>
    <property type="match status" value="1"/>
</dbReference>
<dbReference type="RefSeq" id="WP_201875202.1">
    <property type="nucleotide sequence ID" value="NZ_JAERRF010000007.1"/>
</dbReference>
<dbReference type="Proteomes" id="UP000634229">
    <property type="component" value="Unassembled WGS sequence"/>
</dbReference>
<dbReference type="InterPro" id="IPR020051">
    <property type="entry name" value="SagB-type_dehydrogenase"/>
</dbReference>
<dbReference type="InterPro" id="IPR000415">
    <property type="entry name" value="Nitroreductase-like"/>
</dbReference>
<gene>
    <name evidence="3" type="ORF">JK363_14075</name>
</gene>
<dbReference type="InterPro" id="IPR052544">
    <property type="entry name" value="Bacteriocin_Proc_Enz"/>
</dbReference>
<dbReference type="CDD" id="cd02142">
    <property type="entry name" value="McbC_SagB-like_oxidoreductase"/>
    <property type="match status" value="1"/>
</dbReference>
<proteinExistence type="predicted"/>
<feature type="domain" description="Cyanobactin oxidase ThcOx second" evidence="2">
    <location>
        <begin position="102"/>
        <end position="226"/>
    </location>
</feature>
<accession>A0ABS1NCJ1</accession>
<evidence type="ECO:0000259" key="1">
    <source>
        <dbReference type="Pfam" id="PF00881"/>
    </source>
</evidence>
<dbReference type="NCBIfam" id="TIGR03605">
    <property type="entry name" value="antibiot_sagB"/>
    <property type="match status" value="1"/>
</dbReference>
<dbReference type="PANTHER" id="PTHR43745:SF2">
    <property type="entry name" value="NITROREDUCTASE MJ1384-RELATED"/>
    <property type="match status" value="1"/>
</dbReference>
<dbReference type="Pfam" id="PF00881">
    <property type="entry name" value="Nitroreductase"/>
    <property type="match status" value="1"/>
</dbReference>